<reference evidence="2" key="1">
    <citation type="journal article" date="2020" name="Phytopathology">
        <title>Genome Sequence Resources of Colletotrichum truncatum, C. plurivorum, C. musicola, and C. sojae: Four Species Pathogenic to Soybean (Glycine max).</title>
        <authorList>
            <person name="Rogerio F."/>
            <person name="Boufleur T.R."/>
            <person name="Ciampi-Guillardi M."/>
            <person name="Sukno S.A."/>
            <person name="Thon M.R."/>
            <person name="Massola Junior N.S."/>
            <person name="Baroncelli R."/>
        </authorList>
    </citation>
    <scope>NUCLEOTIDE SEQUENCE</scope>
    <source>
        <strain evidence="2">LFN0074</strain>
    </source>
</reference>
<evidence type="ECO:0000256" key="1">
    <source>
        <dbReference type="SAM" id="MobiDB-lite"/>
    </source>
</evidence>
<dbReference type="EMBL" id="WIGM01001693">
    <property type="protein sequence ID" value="KAF6791360.1"/>
    <property type="molecule type" value="Genomic_DNA"/>
</dbReference>
<name>A0A8H6IQM7_9PEZI</name>
<dbReference type="Proteomes" id="UP000639643">
    <property type="component" value="Unassembled WGS sequence"/>
</dbReference>
<organism evidence="2 3">
    <name type="scientific">Colletotrichum musicola</name>
    <dbReference type="NCBI Taxonomy" id="2175873"/>
    <lineage>
        <taxon>Eukaryota</taxon>
        <taxon>Fungi</taxon>
        <taxon>Dikarya</taxon>
        <taxon>Ascomycota</taxon>
        <taxon>Pezizomycotina</taxon>
        <taxon>Sordariomycetes</taxon>
        <taxon>Hypocreomycetidae</taxon>
        <taxon>Glomerellales</taxon>
        <taxon>Glomerellaceae</taxon>
        <taxon>Colletotrichum</taxon>
        <taxon>Colletotrichum orchidearum species complex</taxon>
    </lineage>
</organism>
<evidence type="ECO:0000313" key="3">
    <source>
        <dbReference type="Proteomes" id="UP000639643"/>
    </source>
</evidence>
<evidence type="ECO:0000313" key="2">
    <source>
        <dbReference type="EMBL" id="KAF6791360.1"/>
    </source>
</evidence>
<feature type="region of interest" description="Disordered" evidence="1">
    <location>
        <begin position="1"/>
        <end position="28"/>
    </location>
</feature>
<keyword evidence="3" id="KW-1185">Reference proteome</keyword>
<sequence length="141" mass="15834">MTSFPPAGDGITNFPAPTHPAHPAHPAHAPQITLRRRVIWPHLSDIVASDQKWSTQEEAMWYRLLLYLSLHKRHYPFRRRLGLCTPDGGHNLLAPGTMNVEMLVVSVLSIAAIRRPEVRKVQVSASGTDEMYEFARAVTTC</sequence>
<dbReference type="OrthoDB" id="9985428at2759"/>
<comment type="caution">
    <text evidence="2">The sequence shown here is derived from an EMBL/GenBank/DDBJ whole genome shotgun (WGS) entry which is preliminary data.</text>
</comment>
<accession>A0A8H6IQM7</accession>
<feature type="compositionally biased region" description="Low complexity" evidence="1">
    <location>
        <begin position="15"/>
        <end position="28"/>
    </location>
</feature>
<dbReference type="AlphaFoldDB" id="A0A8H6IQM7"/>
<proteinExistence type="predicted"/>
<gene>
    <name evidence="2" type="ORF">CMUS01_16235</name>
</gene>
<protein>
    <submittedName>
        <fullName evidence="2">Mitochondrial chaperone bcs1</fullName>
    </submittedName>
</protein>